<evidence type="ECO:0000313" key="3">
    <source>
        <dbReference type="Proteomes" id="UP000003299"/>
    </source>
</evidence>
<dbReference type="AlphaFoldDB" id="F0BAJ4"/>
<dbReference type="Proteomes" id="UP000003299">
    <property type="component" value="Unassembled WGS sequence"/>
</dbReference>
<protein>
    <submittedName>
        <fullName evidence="2">Uncharacterized protein</fullName>
    </submittedName>
</protein>
<proteinExistence type="predicted"/>
<evidence type="ECO:0000313" key="2">
    <source>
        <dbReference type="EMBL" id="EGD10558.1"/>
    </source>
</evidence>
<comment type="caution">
    <text evidence="2">The sequence shown here is derived from an EMBL/GenBank/DDBJ whole genome shotgun (WGS) entry which is preliminary data.</text>
</comment>
<dbReference type="EMBL" id="AEQV01000026">
    <property type="protein sequence ID" value="EGD10558.1"/>
    <property type="molecule type" value="Genomic_DNA"/>
</dbReference>
<dbReference type="EMBL" id="AEQV01000082">
    <property type="protein sequence ID" value="EGD09219.1"/>
    <property type="molecule type" value="Genomic_DNA"/>
</dbReference>
<gene>
    <name evidence="2" type="ORF">XVE_1102</name>
    <name evidence="1" type="ORF">XVE_2551</name>
</gene>
<sequence length="110" mass="12359">MRAAGFPMIRQAVQALFNYLRQADFSTSTRARQQKKAADRTTHRQATWPVRRAVSMHFGAEFAIPALRPARAALFPALPIRPTSCMHYRRNPSHIACGLPDGFNNDEAHA</sequence>
<accession>F0BAJ4</accession>
<organism evidence="2 3">
    <name type="scientific">Xanthomonas vesicatoria ATCC 35937</name>
    <dbReference type="NCBI Taxonomy" id="925775"/>
    <lineage>
        <taxon>Bacteria</taxon>
        <taxon>Pseudomonadati</taxon>
        <taxon>Pseudomonadota</taxon>
        <taxon>Gammaproteobacteria</taxon>
        <taxon>Lysobacterales</taxon>
        <taxon>Lysobacteraceae</taxon>
        <taxon>Xanthomonas</taxon>
    </lineage>
</organism>
<dbReference type="KEGG" id="xve:BJD12_15835"/>
<reference evidence="2 3" key="1">
    <citation type="journal article" date="2011" name="BMC Genomics">
        <title>Comparative genomics reveals diversity among xanthomonads infecting tomato and pepper.</title>
        <authorList>
            <person name="Potnis N."/>
            <person name="Krasileva K."/>
            <person name="Chow V."/>
            <person name="Almeida N.F."/>
            <person name="Patil P.B."/>
            <person name="Ryan R.P."/>
            <person name="Sharlach M."/>
            <person name="Behlau F."/>
            <person name="Dow J.M."/>
            <person name="Momol M.T."/>
            <person name="White F.F."/>
            <person name="Preston J.F."/>
            <person name="Vinatzer B.A."/>
            <person name="Koebnik R."/>
            <person name="Setubal J.C."/>
            <person name="Norman D.J."/>
            <person name="Staskawicz B.J."/>
            <person name="Jones J.B."/>
        </authorList>
    </citation>
    <scope>NUCLEOTIDE SEQUENCE [LARGE SCALE GENOMIC DNA]</scope>
    <source>
        <strain evidence="2 3">ATCC 35937</strain>
    </source>
</reference>
<evidence type="ECO:0000313" key="1">
    <source>
        <dbReference type="EMBL" id="EGD09219.1"/>
    </source>
</evidence>
<name>F0BAJ4_9XANT</name>